<gene>
    <name evidence="1" type="ORF">SVUK_LOCUS15496</name>
</gene>
<organism evidence="1 2">
    <name type="scientific">Strongylus vulgaris</name>
    <name type="common">Blood worm</name>
    <dbReference type="NCBI Taxonomy" id="40348"/>
    <lineage>
        <taxon>Eukaryota</taxon>
        <taxon>Metazoa</taxon>
        <taxon>Ecdysozoa</taxon>
        <taxon>Nematoda</taxon>
        <taxon>Chromadorea</taxon>
        <taxon>Rhabditida</taxon>
        <taxon>Rhabditina</taxon>
        <taxon>Rhabditomorpha</taxon>
        <taxon>Strongyloidea</taxon>
        <taxon>Strongylidae</taxon>
        <taxon>Strongylus</taxon>
    </lineage>
</organism>
<dbReference type="Proteomes" id="UP000270094">
    <property type="component" value="Unassembled WGS sequence"/>
</dbReference>
<evidence type="ECO:0000313" key="1">
    <source>
        <dbReference type="EMBL" id="VDM80498.1"/>
    </source>
</evidence>
<dbReference type="OrthoDB" id="5810331at2759"/>
<sequence length="120" mass="13720">MYSLARNSPKRLIYRLLDNKQSRPENATGIADRAHLRNAPLLEAMRRKSMSKTHLTINVPISEKNSKELHQHWVEQAFSGLMAAIATDRLPKVSATERERHHNCAKKADDVRTHAKCNLL</sequence>
<name>A0A3P7LMR2_STRVU</name>
<reference evidence="1" key="1">
    <citation type="submission" date="2018-11" db="EMBL/GenBank/DDBJ databases">
        <authorList>
            <consortium name="Pathogen Informatics"/>
        </authorList>
    </citation>
    <scope>NUCLEOTIDE SEQUENCE [LARGE SCALE GENOMIC DNA]</scope>
</reference>
<evidence type="ECO:0000313" key="2">
    <source>
        <dbReference type="Proteomes" id="UP000270094"/>
    </source>
</evidence>
<protein>
    <submittedName>
        <fullName evidence="1">Uncharacterized protein</fullName>
    </submittedName>
</protein>
<accession>A0A3P7LMR2</accession>
<keyword evidence="2" id="KW-1185">Reference proteome</keyword>
<dbReference type="AlphaFoldDB" id="A0A3P7LMR2"/>
<dbReference type="EMBL" id="UYYB01108832">
    <property type="protein sequence ID" value="VDM80498.1"/>
    <property type="molecule type" value="Genomic_DNA"/>
</dbReference>
<proteinExistence type="predicted"/>